<keyword evidence="2" id="KW-0645">Protease</keyword>
<keyword evidence="3" id="KW-0378">Hydrolase</keyword>
<comment type="caution">
    <text evidence="6">The sequence shown here is derived from an EMBL/GenBank/DDBJ whole genome shotgun (WGS) entry which is preliminary data.</text>
</comment>
<organism evidence="6 7">
    <name type="scientific">Thermostichus vulcanus str. 'Rupite'</name>
    <dbReference type="NCBI Taxonomy" id="2813851"/>
    <lineage>
        <taxon>Bacteria</taxon>
        <taxon>Bacillati</taxon>
        <taxon>Cyanobacteriota</taxon>
        <taxon>Cyanophyceae</taxon>
        <taxon>Thermostichales</taxon>
        <taxon>Thermostichaceae</taxon>
        <taxon>Thermostichus</taxon>
    </lineage>
</organism>
<dbReference type="Pfam" id="PF01343">
    <property type="entry name" value="Peptidase_S49"/>
    <property type="match status" value="2"/>
</dbReference>
<dbReference type="Proteomes" id="UP000830835">
    <property type="component" value="Unassembled WGS sequence"/>
</dbReference>
<evidence type="ECO:0000256" key="3">
    <source>
        <dbReference type="ARBA" id="ARBA00022801"/>
    </source>
</evidence>
<dbReference type="PANTHER" id="PTHR42987:SF7">
    <property type="entry name" value="SIGNAL PEPTIDE PEPTIDASE SPPA-RELATED"/>
    <property type="match status" value="1"/>
</dbReference>
<dbReference type="Gene3D" id="3.90.226.10">
    <property type="entry name" value="2-enoyl-CoA Hydratase, Chain A, domain 1"/>
    <property type="match status" value="1"/>
</dbReference>
<dbReference type="InterPro" id="IPR029045">
    <property type="entry name" value="ClpP/crotonase-like_dom_sf"/>
</dbReference>
<dbReference type="CDD" id="cd07023">
    <property type="entry name" value="S49_Sppa_N_C"/>
    <property type="match status" value="1"/>
</dbReference>
<proteinExistence type="inferred from homology"/>
<gene>
    <name evidence="6" type="primary">sppA</name>
    <name evidence="6" type="ORF">JX360_16515</name>
</gene>
<accession>A0ABT0CFC5</accession>
<dbReference type="Gene3D" id="6.20.330.10">
    <property type="match status" value="1"/>
</dbReference>
<protein>
    <submittedName>
        <fullName evidence="6">Signal peptide peptidase SppA</fullName>
    </submittedName>
</protein>
<feature type="domain" description="Peptidase S49" evidence="5">
    <location>
        <begin position="234"/>
        <end position="281"/>
    </location>
</feature>
<keyword evidence="4" id="KW-0720">Serine protease</keyword>
<name>A0ABT0CFC5_THEVL</name>
<evidence type="ECO:0000256" key="1">
    <source>
        <dbReference type="ARBA" id="ARBA00008683"/>
    </source>
</evidence>
<comment type="similarity">
    <text evidence="1">Belongs to the peptidase S49 family.</text>
</comment>
<keyword evidence="7" id="KW-1185">Reference proteome</keyword>
<evidence type="ECO:0000256" key="2">
    <source>
        <dbReference type="ARBA" id="ARBA00022670"/>
    </source>
</evidence>
<evidence type="ECO:0000256" key="4">
    <source>
        <dbReference type="ARBA" id="ARBA00022825"/>
    </source>
</evidence>
<evidence type="ECO:0000313" key="7">
    <source>
        <dbReference type="Proteomes" id="UP000830835"/>
    </source>
</evidence>
<dbReference type="InterPro" id="IPR004635">
    <property type="entry name" value="Pept_S49_SppA"/>
</dbReference>
<dbReference type="InterPro" id="IPR047272">
    <property type="entry name" value="S49_SppA_C"/>
</dbReference>
<feature type="domain" description="Peptidase S49" evidence="5">
    <location>
        <begin position="115"/>
        <end position="221"/>
    </location>
</feature>
<dbReference type="SUPFAM" id="SSF52096">
    <property type="entry name" value="ClpP/crotonase"/>
    <property type="match status" value="1"/>
</dbReference>
<evidence type="ECO:0000259" key="5">
    <source>
        <dbReference type="Pfam" id="PF01343"/>
    </source>
</evidence>
<dbReference type="NCBIfam" id="TIGR00706">
    <property type="entry name" value="SppA_dom"/>
    <property type="match status" value="1"/>
</dbReference>
<evidence type="ECO:0000313" key="6">
    <source>
        <dbReference type="EMBL" id="MCJ2544489.1"/>
    </source>
</evidence>
<dbReference type="PANTHER" id="PTHR42987">
    <property type="entry name" value="PEPTIDASE S49"/>
    <property type="match status" value="1"/>
</dbReference>
<dbReference type="InterPro" id="IPR002142">
    <property type="entry name" value="Peptidase_S49"/>
</dbReference>
<dbReference type="EMBL" id="JAFIRA010000070">
    <property type="protein sequence ID" value="MCJ2544489.1"/>
    <property type="molecule type" value="Genomic_DNA"/>
</dbReference>
<sequence length="346" mass="37005">MIQGNQLNRILAVSLVVICLIAAIVGGTRPTPELPRAGVSLEAARGGDRIEVVNLEGTIGGPRSLGFVSLPTSPLDQLRDAVRDRSVKAVLLRINSPGGAVGSSQELYRAVTALHEAGKPVIAIMEDIAASGGYYVASAADKIYANPGTLTGSIGVIISGLTFGQLLENYGVEPQTFKTGEFKDILSPFRTATPQEQRLLQDLLENTLDQFIRDVARGRQHLPQEGAEEVLDAEMIARRQGLDEARVRQLADGRIFTGAQALEVGLVDALGGYTEAVEDLRLMTGDPSLSPGGEADNFQRTLRRLLSQGVSAPGQSAWLARFFESNQATGIPGVPLLWMAPEWALR</sequence>
<reference evidence="6" key="1">
    <citation type="submission" date="2021-02" db="EMBL/GenBank/DDBJ databases">
        <title>The CRISPR/cas machinery reduction and long-range gene transfer in the hot spring cyanobacterium Synechococcus.</title>
        <authorList>
            <person name="Dvorak P."/>
            <person name="Jahodarova E."/>
            <person name="Hasler P."/>
            <person name="Poulickova A."/>
        </authorList>
    </citation>
    <scope>NUCLEOTIDE SEQUENCE</scope>
    <source>
        <strain evidence="6">Rupite</strain>
    </source>
</reference>